<dbReference type="SUPFAM" id="SSF53720">
    <property type="entry name" value="ALDH-like"/>
    <property type="match status" value="1"/>
</dbReference>
<evidence type="ECO:0000313" key="3">
    <source>
        <dbReference type="EMBL" id="MEQ5842932.1"/>
    </source>
</evidence>
<proteinExistence type="predicted"/>
<dbReference type="InterPro" id="IPR015590">
    <property type="entry name" value="Aldehyde_DH_dom"/>
</dbReference>
<dbReference type="Gene3D" id="3.40.605.10">
    <property type="entry name" value="Aldehyde Dehydrogenase, Chain A, domain 1"/>
    <property type="match status" value="1"/>
</dbReference>
<dbReference type="RefSeq" id="WP_349544680.1">
    <property type="nucleotide sequence ID" value="NZ_JAOALG010000002.1"/>
</dbReference>
<evidence type="ECO:0000313" key="4">
    <source>
        <dbReference type="Proteomes" id="UP001469089"/>
    </source>
</evidence>
<evidence type="ECO:0000256" key="1">
    <source>
        <dbReference type="ARBA" id="ARBA00023002"/>
    </source>
</evidence>
<evidence type="ECO:0000259" key="2">
    <source>
        <dbReference type="Pfam" id="PF00171"/>
    </source>
</evidence>
<keyword evidence="4" id="KW-1185">Reference proteome</keyword>
<comment type="caution">
    <text evidence="3">The sequence shown here is derived from an EMBL/GenBank/DDBJ whole genome shotgun (WGS) entry which is preliminary data.</text>
</comment>
<dbReference type="InterPro" id="IPR016161">
    <property type="entry name" value="Ald_DH/histidinol_DH"/>
</dbReference>
<dbReference type="InterPro" id="IPR016163">
    <property type="entry name" value="Ald_DH_C"/>
</dbReference>
<gene>
    <name evidence="3" type="ORF">N0A02_26095</name>
</gene>
<dbReference type="InterPro" id="IPR016162">
    <property type="entry name" value="Ald_DH_N"/>
</dbReference>
<protein>
    <submittedName>
        <fullName evidence="3">Aldehyde dehydrogenase family protein</fullName>
    </submittedName>
</protein>
<dbReference type="CDD" id="cd07078">
    <property type="entry name" value="ALDH"/>
    <property type="match status" value="1"/>
</dbReference>
<dbReference type="PANTHER" id="PTHR11699">
    <property type="entry name" value="ALDEHYDE DEHYDROGENASE-RELATED"/>
    <property type="match status" value="1"/>
</dbReference>
<dbReference type="EMBL" id="JAOALG010000002">
    <property type="protein sequence ID" value="MEQ5842932.1"/>
    <property type="molecule type" value="Genomic_DNA"/>
</dbReference>
<reference evidence="3 4" key="1">
    <citation type="journal article" date="2024" name="Chem. Sci.">
        <title>Discovery of a lagriamide polyketide by integrated genome mining, isotopic labeling, and untargeted metabolomics.</title>
        <authorList>
            <person name="Fergusson C.H."/>
            <person name="Saulog J."/>
            <person name="Paulo B.S."/>
            <person name="Wilson D.M."/>
            <person name="Liu D.Y."/>
            <person name="Morehouse N.J."/>
            <person name="Waterworth S."/>
            <person name="Barkei J."/>
            <person name="Gray C.A."/>
            <person name="Kwan J.C."/>
            <person name="Eustaquio A.S."/>
            <person name="Linington R.G."/>
        </authorList>
    </citation>
    <scope>NUCLEOTIDE SEQUENCE [LARGE SCALE GENOMIC DNA]</scope>
    <source>
        <strain evidence="3 4">RL17-338-BIF-B</strain>
    </source>
</reference>
<accession>A0ABV1LUI9</accession>
<keyword evidence="1" id="KW-0560">Oxidoreductase</keyword>
<sequence>MKNLNLPDQNTWIGGKSEDCELQNGPYLYDPNTSEALVRSRSSSSSQIERAIGLANETHLDGAWSELGIEGRAPMLYALADELDAHVEEIAQLDSLNSGVPIRITRMFASSNGDTVRAVVQRALALGNAEALSADGRKVLIHRIPWGATALIMPWNAPSAMAVKKLSFALAAGATVVMKPSPASPFSTELVAKSAAKANIPHGVVSLVLGGANVGAQLVSDRRIRAISMTGSTTTGRSIAVAAGANFARLRLELSSNNPAIVCADADVDHAAKEIASGAMKLSGQWCEAPRRVIVAQPILQDFVAALREALAKLRIGSSLDDDTDLGPVAFEARKLELLSQRDALKVAGAEIIEIGSPQPTGWFVQPTIAVSADIDPGMEIFGPLITVQPSASDDHAIKIANSGHVGLAAYMFSSDIEKAHILGAKLQVGEVKINGTSVLDMSPISAQSFFGESGIGGHGDEDVFDFYSGKRIVGTDMKNLPI</sequence>
<name>A0ABV1LUI9_9BURK</name>
<dbReference type="Gene3D" id="3.40.309.10">
    <property type="entry name" value="Aldehyde Dehydrogenase, Chain A, domain 2"/>
    <property type="match status" value="1"/>
</dbReference>
<organism evidence="3 4">
    <name type="scientific">Paraburkholderia acidicola</name>
    <dbReference type="NCBI Taxonomy" id="1912599"/>
    <lineage>
        <taxon>Bacteria</taxon>
        <taxon>Pseudomonadati</taxon>
        <taxon>Pseudomonadota</taxon>
        <taxon>Betaproteobacteria</taxon>
        <taxon>Burkholderiales</taxon>
        <taxon>Burkholderiaceae</taxon>
        <taxon>Paraburkholderia</taxon>
    </lineage>
</organism>
<dbReference type="Proteomes" id="UP001469089">
    <property type="component" value="Unassembled WGS sequence"/>
</dbReference>
<feature type="domain" description="Aldehyde dehydrogenase" evidence="2">
    <location>
        <begin position="29"/>
        <end position="471"/>
    </location>
</feature>
<dbReference type="Pfam" id="PF00171">
    <property type="entry name" value="Aldedh"/>
    <property type="match status" value="1"/>
</dbReference>